<dbReference type="InterPro" id="IPR055166">
    <property type="entry name" value="Transc_reg_Sar_Rot_HTH"/>
</dbReference>
<feature type="domain" description="HTH marR-type" evidence="10">
    <location>
        <begin position="8"/>
        <end position="146"/>
    </location>
</feature>
<name>A0A0R1SIF2_9LACO</name>
<comment type="caution">
    <text evidence="11">The sequence shown here is derived from an EMBL/GenBank/DDBJ whole genome shotgun (WGS) entry which is preliminary data.</text>
</comment>
<keyword evidence="3" id="KW-0843">Virulence</keyword>
<evidence type="ECO:0000313" key="12">
    <source>
        <dbReference type="Proteomes" id="UP000052013"/>
    </source>
</evidence>
<dbReference type="STRING" id="1423739.FC85_GL002385"/>
<reference evidence="11 12" key="1">
    <citation type="journal article" date="2015" name="Genome Announc.">
        <title>Expanding the biotechnology potential of lactobacilli through comparative genomics of 213 strains and associated genera.</title>
        <authorList>
            <person name="Sun Z."/>
            <person name="Harris H.M."/>
            <person name="McCann A."/>
            <person name="Guo C."/>
            <person name="Argimon S."/>
            <person name="Zhang W."/>
            <person name="Yang X."/>
            <person name="Jeffery I.B."/>
            <person name="Cooney J.C."/>
            <person name="Kagawa T.F."/>
            <person name="Liu W."/>
            <person name="Song Y."/>
            <person name="Salvetti E."/>
            <person name="Wrobel A."/>
            <person name="Rasinkangas P."/>
            <person name="Parkhill J."/>
            <person name="Rea M.C."/>
            <person name="O'Sullivan O."/>
            <person name="Ritari J."/>
            <person name="Douillard F.P."/>
            <person name="Paul Ross R."/>
            <person name="Yang R."/>
            <person name="Briner A.E."/>
            <person name="Felis G.E."/>
            <person name="de Vos W.M."/>
            <person name="Barrangou R."/>
            <person name="Klaenhammer T.R."/>
            <person name="Caufield P.W."/>
            <person name="Cui Y."/>
            <person name="Zhang H."/>
            <person name="O'Toole P.W."/>
        </authorList>
    </citation>
    <scope>NUCLEOTIDE SEQUENCE [LARGE SCALE GENOMIC DNA]</scope>
    <source>
        <strain evidence="11 12">DSM 14421</strain>
    </source>
</reference>
<comment type="subcellular location">
    <subcellularLocation>
        <location evidence="1">Cytoplasm</location>
    </subcellularLocation>
</comment>
<evidence type="ECO:0000256" key="3">
    <source>
        <dbReference type="ARBA" id="ARBA00023026"/>
    </source>
</evidence>
<dbReference type="GO" id="GO:0003677">
    <property type="term" value="F:DNA binding"/>
    <property type="evidence" value="ECO:0007669"/>
    <property type="project" value="UniProtKB-KW"/>
</dbReference>
<dbReference type="GO" id="GO:0005737">
    <property type="term" value="C:cytoplasm"/>
    <property type="evidence" value="ECO:0007669"/>
    <property type="project" value="UniProtKB-SubCell"/>
</dbReference>
<dbReference type="RefSeq" id="WP_057864010.1">
    <property type="nucleotide sequence ID" value="NZ_AZEY01000023.1"/>
</dbReference>
<dbReference type="SMART" id="SM00347">
    <property type="entry name" value="HTH_MARR"/>
    <property type="match status" value="1"/>
</dbReference>
<evidence type="ECO:0000256" key="2">
    <source>
        <dbReference type="ARBA" id="ARBA00023015"/>
    </source>
</evidence>
<dbReference type="EMBL" id="AZEY01000023">
    <property type="protein sequence ID" value="KRL68569.1"/>
    <property type="molecule type" value="Genomic_DNA"/>
</dbReference>
<dbReference type="Proteomes" id="UP000052013">
    <property type="component" value="Unassembled WGS sequence"/>
</dbReference>
<keyword evidence="2" id="KW-0805">Transcription regulation</keyword>
<dbReference type="AlphaFoldDB" id="A0A0R1SIF2"/>
<dbReference type="InterPro" id="IPR036388">
    <property type="entry name" value="WH-like_DNA-bd_sf"/>
</dbReference>
<sequence>MENKMALNNQLCFSIYNANRLFGRFYQQILAPYQLTYTQYLVLLALWENDQRTLHDLGRELHLASNTLTSLLKRMETAGWLVRLRPEKDRRQLIVQLTEKGKTAQDQIERDLSQCVSENNLDPTKYQQLLADNEKLIAALRGIVDK</sequence>
<evidence type="ECO:0000256" key="8">
    <source>
        <dbReference type="ARBA" id="ARBA00047188"/>
    </source>
</evidence>
<evidence type="ECO:0000256" key="6">
    <source>
        <dbReference type="ARBA" id="ARBA00040307"/>
    </source>
</evidence>
<keyword evidence="5" id="KW-0804">Transcription</keyword>
<protein>
    <recommendedName>
        <fullName evidence="6">HTH-type transcriptional regulator MgrA</fullName>
    </recommendedName>
    <alternativeName>
        <fullName evidence="8">HTH-type transcriptional regulator SarZ</fullName>
    </alternativeName>
    <alternativeName>
        <fullName evidence="9">Staphylococcal accessory regulator Z</fullName>
    </alternativeName>
</protein>
<evidence type="ECO:0000259" key="10">
    <source>
        <dbReference type="PROSITE" id="PS50995"/>
    </source>
</evidence>
<comment type="similarity">
    <text evidence="7">Belongs to the SarZ family.</text>
</comment>
<dbReference type="PANTHER" id="PTHR42756:SF1">
    <property type="entry name" value="TRANSCRIPTIONAL REPRESSOR OF EMRAB OPERON"/>
    <property type="match status" value="1"/>
</dbReference>
<dbReference type="PROSITE" id="PS01117">
    <property type="entry name" value="HTH_MARR_1"/>
    <property type="match status" value="1"/>
</dbReference>
<evidence type="ECO:0000256" key="4">
    <source>
        <dbReference type="ARBA" id="ARBA00023125"/>
    </source>
</evidence>
<dbReference type="InterPro" id="IPR000835">
    <property type="entry name" value="HTH_MarR-typ"/>
</dbReference>
<dbReference type="PATRIC" id="fig|1423739.3.peg.2481"/>
<dbReference type="InterPro" id="IPR036390">
    <property type="entry name" value="WH_DNA-bd_sf"/>
</dbReference>
<dbReference type="InterPro" id="IPR023187">
    <property type="entry name" value="Tscrpt_reg_MarR-type_CS"/>
</dbReference>
<evidence type="ECO:0000256" key="7">
    <source>
        <dbReference type="ARBA" id="ARBA00046337"/>
    </source>
</evidence>
<organism evidence="11 12">
    <name type="scientific">Lentilactobacillus diolivorans DSM 14421</name>
    <dbReference type="NCBI Taxonomy" id="1423739"/>
    <lineage>
        <taxon>Bacteria</taxon>
        <taxon>Bacillati</taxon>
        <taxon>Bacillota</taxon>
        <taxon>Bacilli</taxon>
        <taxon>Lactobacillales</taxon>
        <taxon>Lactobacillaceae</taxon>
        <taxon>Lentilactobacillus</taxon>
    </lineage>
</organism>
<evidence type="ECO:0000256" key="9">
    <source>
        <dbReference type="ARBA" id="ARBA00047207"/>
    </source>
</evidence>
<keyword evidence="4" id="KW-0238">DNA-binding</keyword>
<dbReference type="GO" id="GO:0003700">
    <property type="term" value="F:DNA-binding transcription factor activity"/>
    <property type="evidence" value="ECO:0007669"/>
    <property type="project" value="InterPro"/>
</dbReference>
<dbReference type="PANTHER" id="PTHR42756">
    <property type="entry name" value="TRANSCRIPTIONAL REGULATOR, MARR"/>
    <property type="match status" value="1"/>
</dbReference>
<dbReference type="Pfam" id="PF22381">
    <property type="entry name" value="Staph_reg_Sar_Rot"/>
    <property type="match status" value="1"/>
</dbReference>
<evidence type="ECO:0000256" key="1">
    <source>
        <dbReference type="ARBA" id="ARBA00004496"/>
    </source>
</evidence>
<dbReference type="SUPFAM" id="SSF46785">
    <property type="entry name" value="Winged helix' DNA-binding domain"/>
    <property type="match status" value="1"/>
</dbReference>
<dbReference type="PROSITE" id="PS50995">
    <property type="entry name" value="HTH_MARR_2"/>
    <property type="match status" value="1"/>
</dbReference>
<dbReference type="Gene3D" id="1.10.10.10">
    <property type="entry name" value="Winged helix-like DNA-binding domain superfamily/Winged helix DNA-binding domain"/>
    <property type="match status" value="1"/>
</dbReference>
<evidence type="ECO:0000256" key="5">
    <source>
        <dbReference type="ARBA" id="ARBA00023163"/>
    </source>
</evidence>
<accession>A0A0R1SIF2</accession>
<evidence type="ECO:0000313" key="11">
    <source>
        <dbReference type="EMBL" id="KRL68569.1"/>
    </source>
</evidence>
<gene>
    <name evidence="11" type="ORF">FC85_GL002385</name>
</gene>
<proteinExistence type="inferred from homology"/>